<feature type="transmembrane region" description="Helical" evidence="1">
    <location>
        <begin position="182"/>
        <end position="204"/>
    </location>
</feature>
<keyword evidence="1" id="KW-0812">Transmembrane</keyword>
<evidence type="ECO:0000256" key="1">
    <source>
        <dbReference type="SAM" id="Phobius"/>
    </source>
</evidence>
<sequence length="223" mass="24082">MEDQDPRAPRRRAEYPSEKRRATVQRIAGAHLASMDGTMADALGRSNRQRLVWLSLLAMPLLFPVALPGMASVVGAFCLLIAFGLCIGQPVPLPRWLARREIDGRARALLQRMFGRVVGIVASLGRPRLLRLSDRRVRVLNASMLSIAGLSMMTPVPIISFDNVLPALAIVLISWGLRLRDGLMLLVGYLVTLAAAASVLLLWWGGAAAVAELLSWAGLASGG</sequence>
<keyword evidence="1" id="KW-0472">Membrane</keyword>
<name>C4KAN9_THASP</name>
<reference evidence="3" key="1">
    <citation type="submission" date="2009-05" db="EMBL/GenBank/DDBJ databases">
        <title>Complete sequence of chromosome of Thauera sp. MZ1T.</title>
        <authorList>
            <consortium name="US DOE Joint Genome Institute"/>
            <person name="Lucas S."/>
            <person name="Copeland A."/>
            <person name="Lapidus A."/>
            <person name="Glavina del Rio T."/>
            <person name="Dalin E."/>
            <person name="Tice H."/>
            <person name="Bruce D."/>
            <person name="Goodwin L."/>
            <person name="Pitluck S."/>
            <person name="Sims D."/>
            <person name="Brettin T."/>
            <person name="Detter J.C."/>
            <person name="Han C."/>
            <person name="Larimer F."/>
            <person name="Land M."/>
            <person name="Hauser L."/>
            <person name="Kyrpides N."/>
            <person name="Mikhailova N."/>
            <person name="Sayler G.S."/>
        </authorList>
    </citation>
    <scope>NUCLEOTIDE SEQUENCE [LARGE SCALE GENOMIC DNA]</scope>
    <source>
        <strain evidence="3">MZ1T</strain>
    </source>
</reference>
<feature type="transmembrane region" description="Helical" evidence="1">
    <location>
        <begin position="51"/>
        <end position="67"/>
    </location>
</feature>
<organism evidence="2 3">
    <name type="scientific">Thauera aminoaromatica</name>
    <dbReference type="NCBI Taxonomy" id="164330"/>
    <lineage>
        <taxon>Bacteria</taxon>
        <taxon>Pseudomonadati</taxon>
        <taxon>Pseudomonadota</taxon>
        <taxon>Betaproteobacteria</taxon>
        <taxon>Rhodocyclales</taxon>
        <taxon>Zoogloeaceae</taxon>
        <taxon>Thauera</taxon>
    </lineage>
</organism>
<protein>
    <submittedName>
        <fullName evidence="2">Exopolysaccharide synthesis ExoD</fullName>
    </submittedName>
</protein>
<dbReference type="KEGG" id="tmz:Tmz1t_2866"/>
<dbReference type="HOGENOM" id="CLU_093444_0_1_4"/>
<dbReference type="STRING" id="85643.Tmz1t_2866"/>
<dbReference type="eggNOG" id="COG3932">
    <property type="taxonomic scope" value="Bacteria"/>
</dbReference>
<dbReference type="EMBL" id="CP001281">
    <property type="protein sequence ID" value="ACR01465.1"/>
    <property type="molecule type" value="Genomic_DNA"/>
</dbReference>
<dbReference type="Proteomes" id="UP000002186">
    <property type="component" value="Chromosome"/>
</dbReference>
<keyword evidence="1" id="KW-1133">Transmembrane helix</keyword>
<reference evidence="2 3" key="2">
    <citation type="journal article" date="2012" name="Stand. Genomic Sci.">
        <title>Complete genome sequence of Thauera aminoaromatica strain MZ1T.</title>
        <authorList>
            <person name="Jiang K."/>
            <person name="Sanseverino J."/>
            <person name="Chauhan A."/>
            <person name="Lucas S."/>
            <person name="Copeland A."/>
            <person name="Lapidus A."/>
            <person name="Del Rio T.G."/>
            <person name="Dalin E."/>
            <person name="Tice H."/>
            <person name="Bruce D."/>
            <person name="Goodwin L."/>
            <person name="Pitluck S."/>
            <person name="Sims D."/>
            <person name="Brettin T."/>
            <person name="Detter J.C."/>
            <person name="Han C."/>
            <person name="Chang Y.J."/>
            <person name="Larimer F."/>
            <person name="Land M."/>
            <person name="Hauser L."/>
            <person name="Kyrpides N.C."/>
            <person name="Mikhailova N."/>
            <person name="Moser S."/>
            <person name="Jegier P."/>
            <person name="Close D."/>
            <person name="Debruyn J.M."/>
            <person name="Wang Y."/>
            <person name="Layton A.C."/>
            <person name="Allen M.S."/>
            <person name="Sayler G.S."/>
        </authorList>
    </citation>
    <scope>NUCLEOTIDE SEQUENCE [LARGE SCALE GENOMIC DNA]</scope>
    <source>
        <strain evidence="2 3">MZ1T</strain>
    </source>
</reference>
<gene>
    <name evidence="2" type="ordered locus">Tmz1t_2866</name>
</gene>
<dbReference type="InterPro" id="IPR010331">
    <property type="entry name" value="ExoD"/>
</dbReference>
<accession>C4KAN9</accession>
<dbReference type="Pfam" id="PF06055">
    <property type="entry name" value="ExoD"/>
    <property type="match status" value="1"/>
</dbReference>
<dbReference type="AlphaFoldDB" id="C4KAN9"/>
<dbReference type="RefSeq" id="WP_012585719.1">
    <property type="nucleotide sequence ID" value="NC_011662.2"/>
</dbReference>
<evidence type="ECO:0000313" key="2">
    <source>
        <dbReference type="EMBL" id="ACR01465.1"/>
    </source>
</evidence>
<proteinExistence type="predicted"/>
<dbReference type="PANTHER" id="PTHR41795">
    <property type="entry name" value="EXOPOLYSACCHARIDE SYNTHESIS PROTEIN"/>
    <property type="match status" value="1"/>
</dbReference>
<evidence type="ECO:0000313" key="3">
    <source>
        <dbReference type="Proteomes" id="UP000002186"/>
    </source>
</evidence>
<dbReference type="PANTHER" id="PTHR41795:SF1">
    <property type="entry name" value="EXOPOLYSACCHARIDE SYNTHESIS PROTEIN"/>
    <property type="match status" value="1"/>
</dbReference>
<feature type="transmembrane region" description="Helical" evidence="1">
    <location>
        <begin position="150"/>
        <end position="175"/>
    </location>
</feature>
<keyword evidence="3" id="KW-1185">Reference proteome</keyword>